<feature type="chain" id="PRO_5012405632" evidence="1">
    <location>
        <begin position="20"/>
        <end position="181"/>
    </location>
</feature>
<reference evidence="2 3" key="1">
    <citation type="journal article" date="2015" name="BMC Genomics">
        <title>Gene expression during zombie ant biting behavior reflects the complexity underlying fungal parasitic behavioral manipulation.</title>
        <authorList>
            <person name="de Bekker C."/>
            <person name="Ohm R.A."/>
            <person name="Loreto R.G."/>
            <person name="Sebastian A."/>
            <person name="Albert I."/>
            <person name="Merrow M."/>
            <person name="Brachmann A."/>
            <person name="Hughes D.P."/>
        </authorList>
    </citation>
    <scope>NUCLEOTIDE SEQUENCE [LARGE SCALE GENOMIC DNA]</scope>
    <source>
        <strain evidence="2 3">SC16a</strain>
    </source>
</reference>
<evidence type="ECO:0000313" key="2">
    <source>
        <dbReference type="EMBL" id="PFH61254.1"/>
    </source>
</evidence>
<keyword evidence="1" id="KW-0732">Signal</keyword>
<evidence type="ECO:0000313" key="3">
    <source>
        <dbReference type="Proteomes" id="UP000037136"/>
    </source>
</evidence>
<organism evidence="2 3">
    <name type="scientific">Ophiocordyceps unilateralis</name>
    <name type="common">Zombie-ant fungus</name>
    <name type="synonym">Torrubia unilateralis</name>
    <dbReference type="NCBI Taxonomy" id="268505"/>
    <lineage>
        <taxon>Eukaryota</taxon>
        <taxon>Fungi</taxon>
        <taxon>Dikarya</taxon>
        <taxon>Ascomycota</taxon>
        <taxon>Pezizomycotina</taxon>
        <taxon>Sordariomycetes</taxon>
        <taxon>Hypocreomycetidae</taxon>
        <taxon>Hypocreales</taxon>
        <taxon>Ophiocordycipitaceae</taxon>
        <taxon>Ophiocordyceps</taxon>
    </lineage>
</organism>
<protein>
    <submittedName>
        <fullName evidence="2">Uncharacterized protein</fullName>
    </submittedName>
</protein>
<dbReference type="Proteomes" id="UP000037136">
    <property type="component" value="Unassembled WGS sequence"/>
</dbReference>
<evidence type="ECO:0000256" key="1">
    <source>
        <dbReference type="SAM" id="SignalP"/>
    </source>
</evidence>
<gene>
    <name evidence="2" type="ORF">XA68_17888</name>
</gene>
<accession>A0A2A9PJ55</accession>
<sequence length="181" mass="20397">MRFSASFSLLCFTAGVCSGHQTVNINSIQHGVDVITAGVSHLSQVIHNYGVNMKILEPTWETYFLTLENGIAEVERAQPIISDQELQVLLPTLARGIKAFTSLIEIEIKSRRDEVFESGLCLPFRQFTEKQTLVASHWDGALHSKIPLKFWSMYPELNEKVVMGLLQELRSMFGDCKATKH</sequence>
<reference evidence="2 3" key="2">
    <citation type="journal article" date="2017" name="Sci. Rep.">
        <title>Ant-infecting Ophiocordyceps genomes reveal a high diversity of potential behavioral manipulation genes and a possible major role for enterotoxins.</title>
        <authorList>
            <person name="de Bekker C."/>
            <person name="Ohm R.A."/>
            <person name="Evans H.C."/>
            <person name="Brachmann A."/>
            <person name="Hughes D.P."/>
        </authorList>
    </citation>
    <scope>NUCLEOTIDE SEQUENCE [LARGE SCALE GENOMIC DNA]</scope>
    <source>
        <strain evidence="2 3">SC16a</strain>
    </source>
</reference>
<comment type="caution">
    <text evidence="2">The sequence shown here is derived from an EMBL/GenBank/DDBJ whole genome shotgun (WGS) entry which is preliminary data.</text>
</comment>
<feature type="signal peptide" evidence="1">
    <location>
        <begin position="1"/>
        <end position="19"/>
    </location>
</feature>
<proteinExistence type="predicted"/>
<keyword evidence="3" id="KW-1185">Reference proteome</keyword>
<dbReference type="OrthoDB" id="10307847at2759"/>
<dbReference type="AlphaFoldDB" id="A0A2A9PJ55"/>
<dbReference type="EMBL" id="LAZP02000082">
    <property type="protein sequence ID" value="PFH61254.1"/>
    <property type="molecule type" value="Genomic_DNA"/>
</dbReference>
<name>A0A2A9PJ55_OPHUN</name>